<organism evidence="1 2">
    <name type="scientific">Biomphalaria pfeifferi</name>
    <name type="common">Bloodfluke planorb</name>
    <name type="synonym">Freshwater snail</name>
    <dbReference type="NCBI Taxonomy" id="112525"/>
    <lineage>
        <taxon>Eukaryota</taxon>
        <taxon>Metazoa</taxon>
        <taxon>Spiralia</taxon>
        <taxon>Lophotrochozoa</taxon>
        <taxon>Mollusca</taxon>
        <taxon>Gastropoda</taxon>
        <taxon>Heterobranchia</taxon>
        <taxon>Euthyneura</taxon>
        <taxon>Panpulmonata</taxon>
        <taxon>Hygrophila</taxon>
        <taxon>Lymnaeoidea</taxon>
        <taxon>Planorbidae</taxon>
        <taxon>Biomphalaria</taxon>
    </lineage>
</organism>
<protein>
    <submittedName>
        <fullName evidence="1">Uncharacterized protein</fullName>
    </submittedName>
</protein>
<keyword evidence="2" id="KW-1185">Reference proteome</keyword>
<reference evidence="1" key="1">
    <citation type="journal article" date="2023" name="PLoS Negl. Trop. Dis.">
        <title>A genome sequence for Biomphalaria pfeifferi, the major vector snail for the human-infecting parasite Schistosoma mansoni.</title>
        <authorList>
            <person name="Bu L."/>
            <person name="Lu L."/>
            <person name="Laidemitt M.R."/>
            <person name="Zhang S.M."/>
            <person name="Mutuku M."/>
            <person name="Mkoji G."/>
            <person name="Steinauer M."/>
            <person name="Loker E.S."/>
        </authorList>
    </citation>
    <scope>NUCLEOTIDE SEQUENCE</scope>
    <source>
        <tissue evidence="1">Whole Snail</tissue>
    </source>
</reference>
<dbReference type="Proteomes" id="UP001233172">
    <property type="component" value="Unassembled WGS sequence"/>
</dbReference>
<evidence type="ECO:0000313" key="2">
    <source>
        <dbReference type="Proteomes" id="UP001233172"/>
    </source>
</evidence>
<evidence type="ECO:0000313" key="1">
    <source>
        <dbReference type="EMBL" id="KAK0040894.1"/>
    </source>
</evidence>
<dbReference type="AlphaFoldDB" id="A0AAD8EW10"/>
<dbReference type="EMBL" id="JASAOG010000298">
    <property type="protein sequence ID" value="KAK0040894.1"/>
    <property type="molecule type" value="Genomic_DNA"/>
</dbReference>
<accession>A0AAD8EW10</accession>
<comment type="caution">
    <text evidence="1">The sequence shown here is derived from an EMBL/GenBank/DDBJ whole genome shotgun (WGS) entry which is preliminary data.</text>
</comment>
<reference evidence="1" key="2">
    <citation type="submission" date="2023-04" db="EMBL/GenBank/DDBJ databases">
        <authorList>
            <person name="Bu L."/>
            <person name="Lu L."/>
            <person name="Laidemitt M.R."/>
            <person name="Zhang S.M."/>
            <person name="Mutuku M."/>
            <person name="Mkoji G."/>
            <person name="Steinauer M."/>
            <person name="Loker E.S."/>
        </authorList>
    </citation>
    <scope>NUCLEOTIDE SEQUENCE</scope>
    <source>
        <strain evidence="1">KasaAsao</strain>
        <tissue evidence="1">Whole Snail</tissue>
    </source>
</reference>
<proteinExistence type="predicted"/>
<name>A0AAD8EW10_BIOPF</name>
<sequence length="69" mass="7729">MSTLVVRAACFETPRRQGKNLMTHCSRPGSEPDNVKTSSWNCLSPPKSIFNYSVTAKRDTMSARPLIRT</sequence>
<gene>
    <name evidence="1" type="ORF">Bpfe_029667</name>
</gene>
<feature type="non-terminal residue" evidence="1">
    <location>
        <position position="69"/>
    </location>
</feature>